<proteinExistence type="predicted"/>
<dbReference type="InterPro" id="IPR029062">
    <property type="entry name" value="Class_I_gatase-like"/>
</dbReference>
<accession>A0A6B0SLD0</accession>
<dbReference type="EMBL" id="WUUU01000279">
    <property type="protein sequence ID" value="MXR22435.1"/>
    <property type="molecule type" value="Genomic_DNA"/>
</dbReference>
<keyword evidence="2" id="KW-0315">Glutamine amidotransferase</keyword>
<feature type="domain" description="CobB/CobQ-like glutamine amidotransferase" evidence="3">
    <location>
        <begin position="7"/>
        <end position="134"/>
    </location>
</feature>
<gene>
    <name evidence="4" type="ORF">GRX66_18285</name>
</gene>
<dbReference type="PANTHER" id="PTHR43873">
    <property type="entry name" value="COBYRINATE A,C-DIAMIDE SYNTHASE"/>
    <property type="match status" value="1"/>
</dbReference>
<evidence type="ECO:0000256" key="2">
    <source>
        <dbReference type="ARBA" id="ARBA00022962"/>
    </source>
</evidence>
<evidence type="ECO:0000259" key="3">
    <source>
        <dbReference type="Pfam" id="PF07685"/>
    </source>
</evidence>
<dbReference type="GO" id="GO:0042242">
    <property type="term" value="F:cobyrinic acid a,c-diamide synthase activity"/>
    <property type="evidence" value="ECO:0007669"/>
    <property type="project" value="InterPro"/>
</dbReference>
<dbReference type="AlphaFoldDB" id="A0A6B0SLD0"/>
<dbReference type="PANTHER" id="PTHR43873:SF1">
    <property type="entry name" value="COBYRINATE A,C-DIAMIDE SYNTHASE"/>
    <property type="match status" value="1"/>
</dbReference>
<dbReference type="Proteomes" id="UP000471521">
    <property type="component" value="Unassembled WGS sequence"/>
</dbReference>
<organism evidence="4 5">
    <name type="scientific">Halobacterium bonnevillei</name>
    <dbReference type="NCBI Taxonomy" id="2692200"/>
    <lineage>
        <taxon>Archaea</taxon>
        <taxon>Methanobacteriati</taxon>
        <taxon>Methanobacteriota</taxon>
        <taxon>Stenosarchaea group</taxon>
        <taxon>Halobacteria</taxon>
        <taxon>Halobacteriales</taxon>
        <taxon>Halobacteriaceae</taxon>
        <taxon>Halobacterium</taxon>
    </lineage>
</organism>
<dbReference type="Pfam" id="PF07685">
    <property type="entry name" value="GATase_3"/>
    <property type="match status" value="1"/>
</dbReference>
<feature type="non-terminal residue" evidence="4">
    <location>
        <position position="1"/>
    </location>
</feature>
<evidence type="ECO:0000313" key="5">
    <source>
        <dbReference type="Proteomes" id="UP000471521"/>
    </source>
</evidence>
<evidence type="ECO:0000256" key="1">
    <source>
        <dbReference type="ARBA" id="ARBA00022573"/>
    </source>
</evidence>
<keyword evidence="5" id="KW-1185">Reference proteome</keyword>
<dbReference type="InterPro" id="IPR011698">
    <property type="entry name" value="GATase_3"/>
</dbReference>
<reference evidence="4 5" key="1">
    <citation type="submission" date="2019-12" db="EMBL/GenBank/DDBJ databases">
        <title>Isolation and characterization of three novel carbon monoxide-oxidizing members of Halobacteria from salione crusts and soils.</title>
        <authorList>
            <person name="Myers M.R."/>
            <person name="King G.M."/>
        </authorList>
    </citation>
    <scope>NUCLEOTIDE SEQUENCE [LARGE SCALE GENOMIC DNA]</scope>
    <source>
        <strain evidence="4 5">PCN9</strain>
    </source>
</reference>
<sequence>LAASPALDALAELAGDGLPVLGECGGLMALSESLTTTDGDTHEMAGVLPADVTMQERYQALDHVKLQATGDTLTAAAGDTLRGHEFHYSSATVGSDARFAFDVIRGDGITDDQDGITEYRTLGTYAHVHADSGAFDAFLDNL</sequence>
<keyword evidence="1" id="KW-0169">Cobalamin biosynthesis</keyword>
<comment type="caution">
    <text evidence="4">The sequence shown here is derived from an EMBL/GenBank/DDBJ whole genome shotgun (WGS) entry which is preliminary data.</text>
</comment>
<name>A0A6B0SLD0_9EURY</name>
<evidence type="ECO:0000313" key="4">
    <source>
        <dbReference type="EMBL" id="MXR22435.1"/>
    </source>
</evidence>
<protein>
    <submittedName>
        <fullName evidence="4">Cobyrinic acid a,c-diamide synthase</fullName>
    </submittedName>
</protein>
<dbReference type="SUPFAM" id="SSF52317">
    <property type="entry name" value="Class I glutamine amidotransferase-like"/>
    <property type="match status" value="1"/>
</dbReference>
<dbReference type="InterPro" id="IPR004484">
    <property type="entry name" value="CbiA/CobB_synth"/>
</dbReference>
<dbReference type="PROSITE" id="PS51274">
    <property type="entry name" value="GATASE_COBBQ"/>
    <property type="match status" value="1"/>
</dbReference>
<dbReference type="Gene3D" id="3.40.50.880">
    <property type="match status" value="1"/>
</dbReference>
<dbReference type="GO" id="GO:0009236">
    <property type="term" value="P:cobalamin biosynthetic process"/>
    <property type="evidence" value="ECO:0007669"/>
    <property type="project" value="UniProtKB-KW"/>
</dbReference>